<name>A0A368SN13_SETIT</name>
<feature type="compositionally biased region" description="Low complexity" evidence="1">
    <location>
        <begin position="25"/>
        <end position="40"/>
    </location>
</feature>
<protein>
    <submittedName>
        <fullName evidence="2">Uncharacterized protein</fullName>
    </submittedName>
</protein>
<organism evidence="2">
    <name type="scientific">Setaria italica</name>
    <name type="common">Foxtail millet</name>
    <name type="synonym">Panicum italicum</name>
    <dbReference type="NCBI Taxonomy" id="4555"/>
    <lineage>
        <taxon>Eukaryota</taxon>
        <taxon>Viridiplantae</taxon>
        <taxon>Streptophyta</taxon>
        <taxon>Embryophyta</taxon>
        <taxon>Tracheophyta</taxon>
        <taxon>Spermatophyta</taxon>
        <taxon>Magnoliopsida</taxon>
        <taxon>Liliopsida</taxon>
        <taxon>Poales</taxon>
        <taxon>Poaceae</taxon>
        <taxon>PACMAD clade</taxon>
        <taxon>Panicoideae</taxon>
        <taxon>Panicodae</taxon>
        <taxon>Paniceae</taxon>
        <taxon>Cenchrinae</taxon>
        <taxon>Setaria</taxon>
    </lineage>
</organism>
<dbReference type="AlphaFoldDB" id="A0A368SN13"/>
<feature type="region of interest" description="Disordered" evidence="1">
    <location>
        <begin position="1"/>
        <end position="52"/>
    </location>
</feature>
<feature type="compositionally biased region" description="Low complexity" evidence="1">
    <location>
        <begin position="1"/>
        <end position="14"/>
    </location>
</feature>
<gene>
    <name evidence="2" type="ORF">SETIT_9G317800v2</name>
</gene>
<reference evidence="2" key="2">
    <citation type="submission" date="2015-07" db="EMBL/GenBank/DDBJ databases">
        <authorList>
            <person name="Noorani M."/>
        </authorList>
    </citation>
    <scope>NUCLEOTIDE SEQUENCE</scope>
    <source>
        <strain evidence="2">Yugu1</strain>
    </source>
</reference>
<evidence type="ECO:0000256" key="1">
    <source>
        <dbReference type="SAM" id="MobiDB-lite"/>
    </source>
</evidence>
<sequence>MPRCPSSLPLSYPSPRRRQLQRLAPSPSRPSSCPSGSSCPATRPRPNPRHRIAPIPPFPFLSLLSFAQRPLQAPPPPLKPYGATATLPSFLPCSLFRKPPPPLCRTTCPTPSRPLPFLFLPPRTPAAATAAPRLPFVLPPSCFPSPHCSTLRTSSLPMLPHDPALPNPRRWHTRIPPAVATCVGQPRHQRSSCVPTHRHRC</sequence>
<proteinExistence type="predicted"/>
<dbReference type="EMBL" id="CM003536">
    <property type="protein sequence ID" value="RCV43744.1"/>
    <property type="molecule type" value="Genomic_DNA"/>
</dbReference>
<evidence type="ECO:0000313" key="2">
    <source>
        <dbReference type="EMBL" id="RCV43744.1"/>
    </source>
</evidence>
<accession>A0A368SN13</accession>
<reference evidence="2" key="1">
    <citation type="journal article" date="2012" name="Nat. Biotechnol.">
        <title>Reference genome sequence of the model plant Setaria.</title>
        <authorList>
            <person name="Bennetzen J.L."/>
            <person name="Schmutz J."/>
            <person name="Wang H."/>
            <person name="Percifield R."/>
            <person name="Hawkins J."/>
            <person name="Pontaroli A.C."/>
            <person name="Estep M."/>
            <person name="Feng L."/>
            <person name="Vaughn J.N."/>
            <person name="Grimwood J."/>
            <person name="Jenkins J."/>
            <person name="Barry K."/>
            <person name="Lindquist E."/>
            <person name="Hellsten U."/>
            <person name="Deshpande S."/>
            <person name="Wang X."/>
            <person name="Wu X."/>
            <person name="Mitros T."/>
            <person name="Triplett J."/>
            <person name="Yang X."/>
            <person name="Ye C.Y."/>
            <person name="Mauro-Herrera M."/>
            <person name="Wang L."/>
            <person name="Li P."/>
            <person name="Sharma M."/>
            <person name="Sharma R."/>
            <person name="Ronald P.C."/>
            <person name="Panaud O."/>
            <person name="Kellogg E.A."/>
            <person name="Brutnell T.P."/>
            <person name="Doust A.N."/>
            <person name="Tuskan G.A."/>
            <person name="Rokhsar D."/>
            <person name="Devos K.M."/>
        </authorList>
    </citation>
    <scope>NUCLEOTIDE SEQUENCE [LARGE SCALE GENOMIC DNA]</scope>
    <source>
        <strain evidence="2">Yugu1</strain>
    </source>
</reference>